<dbReference type="EMBL" id="CAOQHR010000001">
    <property type="protein sequence ID" value="CAI6226979.1"/>
    <property type="molecule type" value="Genomic_DNA"/>
</dbReference>
<feature type="region of interest" description="Disordered" evidence="1">
    <location>
        <begin position="55"/>
        <end position="81"/>
    </location>
</feature>
<evidence type="ECO:0000313" key="3">
    <source>
        <dbReference type="Proteomes" id="UP001152607"/>
    </source>
</evidence>
<evidence type="ECO:0000256" key="1">
    <source>
        <dbReference type="SAM" id="MobiDB-lite"/>
    </source>
</evidence>
<dbReference type="Proteomes" id="UP001152607">
    <property type="component" value="Unassembled WGS sequence"/>
</dbReference>
<proteinExistence type="predicted"/>
<evidence type="ECO:0000313" key="2">
    <source>
        <dbReference type="EMBL" id="CAI6226979.1"/>
    </source>
</evidence>
<keyword evidence="3" id="KW-1185">Reference proteome</keyword>
<accession>A0A9W4XJ51</accession>
<name>A0A9W4XJ51_9PLEO</name>
<gene>
    <name evidence="2" type="ORF">PDIGIT_LOCUS65</name>
</gene>
<protein>
    <submittedName>
        <fullName evidence="2">Uncharacterized protein</fullName>
    </submittedName>
</protein>
<dbReference type="AlphaFoldDB" id="A0A9W4XJ51"/>
<dbReference type="OrthoDB" id="5372703at2759"/>
<comment type="caution">
    <text evidence="2">The sequence shown here is derived from an EMBL/GenBank/DDBJ whole genome shotgun (WGS) entry which is preliminary data.</text>
</comment>
<organism evidence="2 3">
    <name type="scientific">Periconia digitata</name>
    <dbReference type="NCBI Taxonomy" id="1303443"/>
    <lineage>
        <taxon>Eukaryota</taxon>
        <taxon>Fungi</taxon>
        <taxon>Dikarya</taxon>
        <taxon>Ascomycota</taxon>
        <taxon>Pezizomycotina</taxon>
        <taxon>Dothideomycetes</taxon>
        <taxon>Pleosporomycetidae</taxon>
        <taxon>Pleosporales</taxon>
        <taxon>Massarineae</taxon>
        <taxon>Periconiaceae</taxon>
        <taxon>Periconia</taxon>
    </lineage>
</organism>
<sequence length="127" mass="13609">MAKDCAGEGQWKSCLLSGLVEPIQELWPEIVKLSALEKPWISELRLAPPSFEDILGPPPAIPSPYESHSSTTAPPPPSLRDPALLQTPVLSLLSNAPSDCTTDDPNCVSIPRLDIAIGLSHTSFSKL</sequence>
<reference evidence="2" key="1">
    <citation type="submission" date="2023-01" db="EMBL/GenBank/DDBJ databases">
        <authorList>
            <person name="Van Ghelder C."/>
            <person name="Rancurel C."/>
        </authorList>
    </citation>
    <scope>NUCLEOTIDE SEQUENCE</scope>
    <source>
        <strain evidence="2">CNCM I-4278</strain>
    </source>
</reference>